<evidence type="ECO:0000313" key="2">
    <source>
        <dbReference type="EMBL" id="CAD9651654.1"/>
    </source>
</evidence>
<protein>
    <submittedName>
        <fullName evidence="2">Uncharacterized protein</fullName>
    </submittedName>
</protein>
<feature type="compositionally biased region" description="Low complexity" evidence="1">
    <location>
        <begin position="234"/>
        <end position="268"/>
    </location>
</feature>
<name>A0A7S2QTS5_9CHLO</name>
<organism evidence="2">
    <name type="scientific">Chlamydomonas chlamydogama</name>
    <dbReference type="NCBI Taxonomy" id="225041"/>
    <lineage>
        <taxon>Eukaryota</taxon>
        <taxon>Viridiplantae</taxon>
        <taxon>Chlorophyta</taxon>
        <taxon>core chlorophytes</taxon>
        <taxon>Chlorophyceae</taxon>
        <taxon>CS clade</taxon>
        <taxon>Chlamydomonadales</taxon>
        <taxon>Chlamydomonadaceae</taxon>
        <taxon>Chlamydomonas</taxon>
    </lineage>
</organism>
<reference evidence="2" key="1">
    <citation type="submission" date="2021-01" db="EMBL/GenBank/DDBJ databases">
        <authorList>
            <person name="Corre E."/>
            <person name="Pelletier E."/>
            <person name="Niang G."/>
            <person name="Scheremetjew M."/>
            <person name="Finn R."/>
            <person name="Kale V."/>
            <person name="Holt S."/>
            <person name="Cochrane G."/>
            <person name="Meng A."/>
            <person name="Brown T."/>
            <person name="Cohen L."/>
        </authorList>
    </citation>
    <scope>NUCLEOTIDE SEQUENCE</scope>
    <source>
        <strain evidence="2">SAG 11-48b</strain>
    </source>
</reference>
<gene>
    <name evidence="2" type="ORF">CCHL1392_LOCUS533</name>
</gene>
<feature type="region of interest" description="Disordered" evidence="1">
    <location>
        <begin position="202"/>
        <end position="268"/>
    </location>
</feature>
<evidence type="ECO:0000256" key="1">
    <source>
        <dbReference type="SAM" id="MobiDB-lite"/>
    </source>
</evidence>
<accession>A0A7S2QTS5</accession>
<feature type="compositionally biased region" description="Low complexity" evidence="1">
    <location>
        <begin position="216"/>
        <end position="225"/>
    </location>
</feature>
<sequence length="268" mass="27957">MLASLHRVRPHPICGARPVVVPRPSFYRCLPLRNSAVVCAADADGSSAVSSEGYTLNFSKALDKEHEGKPLKEIITLPPSALQGLADHSNEMWAAFRVKSIKDLGGWKFYQVAKAITALAAVEEAGGRPAKALSNINAAVDAAWEKKTFKELASAPVSALQGLAEWSDTALKALNVKSISDLAKLKYCVWAESLTTLSKFENEDFSSSKPKRKRAPGAAAAAAAAGKEKKASKDGAAAKAPKAATKAPKAAASAPKAAAKKAAAAPKA</sequence>
<dbReference type="AlphaFoldDB" id="A0A7S2QTS5"/>
<proteinExistence type="predicted"/>
<dbReference type="EMBL" id="HBHD01000993">
    <property type="protein sequence ID" value="CAD9651654.1"/>
    <property type="molecule type" value="Transcribed_RNA"/>
</dbReference>